<keyword evidence="2" id="KW-0808">Transferase</keyword>
<dbReference type="RefSeq" id="WP_103699187.1">
    <property type="nucleotide sequence ID" value="NZ_CP144906.1"/>
</dbReference>
<dbReference type="GO" id="GO:0016747">
    <property type="term" value="F:acyltransferase activity, transferring groups other than amino-acyl groups"/>
    <property type="evidence" value="ECO:0007669"/>
    <property type="project" value="InterPro"/>
</dbReference>
<name>A0A1S9N2Y3_CLOBE</name>
<dbReference type="Gene3D" id="3.40.630.30">
    <property type="match status" value="1"/>
</dbReference>
<accession>A0A1S9N2Y3</accession>
<dbReference type="SUPFAM" id="SSF55729">
    <property type="entry name" value="Acyl-CoA N-acyltransferases (Nat)"/>
    <property type="match status" value="1"/>
</dbReference>
<dbReference type="EMBL" id="MWMH01000007">
    <property type="protein sequence ID" value="OOP71894.1"/>
    <property type="molecule type" value="Genomic_DNA"/>
</dbReference>
<dbReference type="Pfam" id="PF13302">
    <property type="entry name" value="Acetyltransf_3"/>
    <property type="match status" value="1"/>
</dbReference>
<evidence type="ECO:0000313" key="3">
    <source>
        <dbReference type="Proteomes" id="UP000190959"/>
    </source>
</evidence>
<gene>
    <name evidence="2" type="ORF">CBEIBR21_20115</name>
</gene>
<feature type="domain" description="N-acetyltransferase" evidence="1">
    <location>
        <begin position="5"/>
        <end position="161"/>
    </location>
</feature>
<dbReference type="PROSITE" id="PS51186">
    <property type="entry name" value="GNAT"/>
    <property type="match status" value="1"/>
</dbReference>
<protein>
    <submittedName>
        <fullName evidence="2">GNAT family N-acetyltransferase</fullName>
    </submittedName>
</protein>
<evidence type="ECO:0000313" key="2">
    <source>
        <dbReference type="EMBL" id="OOP71894.1"/>
    </source>
</evidence>
<dbReference type="InterPro" id="IPR016181">
    <property type="entry name" value="Acyl_CoA_acyltransferase"/>
</dbReference>
<dbReference type="Proteomes" id="UP000190959">
    <property type="component" value="Unassembled WGS sequence"/>
</dbReference>
<evidence type="ECO:0000259" key="1">
    <source>
        <dbReference type="PROSITE" id="PS51186"/>
    </source>
</evidence>
<organism evidence="2 3">
    <name type="scientific">Clostridium beijerinckii</name>
    <name type="common">Clostridium MP</name>
    <dbReference type="NCBI Taxonomy" id="1520"/>
    <lineage>
        <taxon>Bacteria</taxon>
        <taxon>Bacillati</taxon>
        <taxon>Bacillota</taxon>
        <taxon>Clostridia</taxon>
        <taxon>Eubacteriales</taxon>
        <taxon>Clostridiaceae</taxon>
        <taxon>Clostridium</taxon>
    </lineage>
</organism>
<dbReference type="InterPro" id="IPR000182">
    <property type="entry name" value="GNAT_dom"/>
</dbReference>
<reference evidence="2 3" key="1">
    <citation type="submission" date="2017-02" db="EMBL/GenBank/DDBJ databases">
        <title>Genome sequence of Clostridium beijerinckii Br21.</title>
        <authorList>
            <person name="Fonseca B.C."/>
            <person name="Guazzaroni M.E."/>
            <person name="Riano-Pachon D.M."/>
            <person name="Reginatto V."/>
        </authorList>
    </citation>
    <scope>NUCLEOTIDE SEQUENCE [LARGE SCALE GENOMIC DNA]</scope>
    <source>
        <strain evidence="2 3">Br21</strain>
    </source>
</reference>
<comment type="caution">
    <text evidence="2">The sequence shown here is derived from an EMBL/GenBank/DDBJ whole genome shotgun (WGS) entry which is preliminary data.</text>
</comment>
<dbReference type="AlphaFoldDB" id="A0A1S9N2Y3"/>
<dbReference type="InterPro" id="IPR051531">
    <property type="entry name" value="N-acetyltransferase"/>
</dbReference>
<sequence>MTDNIVFKKIDDDFAIQLLEILNNDEKLQAELGTSDHNISKEEFINHNNKWATSTNSEIFAIVLNGRAIGTISLSHQNLKESKAQVGYWIGSYYWKNGYTSKVFSKILDYAKGKGIRYLSAKINEENIASKRIWEKYNANIKIVDNGFYANILLPDIDGKG</sequence>
<dbReference type="PANTHER" id="PTHR43792">
    <property type="entry name" value="GNAT FAMILY, PUTATIVE (AFU_ORTHOLOGUE AFUA_3G00765)-RELATED-RELATED"/>
    <property type="match status" value="1"/>
</dbReference>
<proteinExistence type="predicted"/>